<keyword evidence="9" id="KW-0472">Membrane</keyword>
<feature type="non-terminal residue" evidence="12">
    <location>
        <position position="1"/>
    </location>
</feature>
<dbReference type="Gene3D" id="3.30.1150.10">
    <property type="match status" value="1"/>
</dbReference>
<dbReference type="Pfam" id="PF03544">
    <property type="entry name" value="TonB_C"/>
    <property type="match status" value="1"/>
</dbReference>
<evidence type="ECO:0000256" key="6">
    <source>
        <dbReference type="ARBA" id="ARBA00022692"/>
    </source>
</evidence>
<name>A0ABS7AIX1_9PROT</name>
<feature type="compositionally biased region" description="Low complexity" evidence="10">
    <location>
        <begin position="1"/>
        <end position="29"/>
    </location>
</feature>
<keyword evidence="7" id="KW-0653">Protein transport</keyword>
<proteinExistence type="inferred from homology"/>
<keyword evidence="3" id="KW-0813">Transport</keyword>
<dbReference type="InterPro" id="IPR051045">
    <property type="entry name" value="TonB-dependent_transducer"/>
</dbReference>
<reference evidence="12 13" key="1">
    <citation type="submission" date="2021-07" db="EMBL/GenBank/DDBJ databases">
        <authorList>
            <person name="So Y."/>
        </authorList>
    </citation>
    <scope>NUCLEOTIDE SEQUENCE [LARGE SCALE GENOMIC DNA]</scope>
    <source>
        <strain evidence="12 13">HJA6</strain>
    </source>
</reference>
<evidence type="ECO:0000256" key="3">
    <source>
        <dbReference type="ARBA" id="ARBA00022448"/>
    </source>
</evidence>
<sequence>RAAPRPAAPAAVAPSAPARTAAPAPAAQPAGPPSPSFLRALAAALERYKRYPEAARSRRAEGVVLLRFTLHRSGSVLNWAIARSAGDADLDRAVGEMIERARLPGMPTDMPGDSLTITVPVRFQIR</sequence>
<evidence type="ECO:0000256" key="10">
    <source>
        <dbReference type="SAM" id="MobiDB-lite"/>
    </source>
</evidence>
<dbReference type="InterPro" id="IPR006260">
    <property type="entry name" value="TonB/TolA_C"/>
</dbReference>
<evidence type="ECO:0000256" key="2">
    <source>
        <dbReference type="ARBA" id="ARBA00006555"/>
    </source>
</evidence>
<accession>A0ABS7AIX1</accession>
<evidence type="ECO:0000256" key="8">
    <source>
        <dbReference type="ARBA" id="ARBA00022989"/>
    </source>
</evidence>
<evidence type="ECO:0000313" key="12">
    <source>
        <dbReference type="EMBL" id="MBW6401687.1"/>
    </source>
</evidence>
<evidence type="ECO:0000256" key="5">
    <source>
        <dbReference type="ARBA" id="ARBA00022519"/>
    </source>
</evidence>
<dbReference type="PANTHER" id="PTHR33446:SF2">
    <property type="entry name" value="PROTEIN TONB"/>
    <property type="match status" value="1"/>
</dbReference>
<protein>
    <submittedName>
        <fullName evidence="12">Energy transducer TonB</fullName>
    </submittedName>
</protein>
<comment type="subcellular location">
    <subcellularLocation>
        <location evidence="1">Cell inner membrane</location>
        <topology evidence="1">Single-pass membrane protein</topology>
        <orientation evidence="1">Periplasmic side</orientation>
    </subcellularLocation>
</comment>
<keyword evidence="8" id="KW-1133">Transmembrane helix</keyword>
<comment type="similarity">
    <text evidence="2">Belongs to the TonB family.</text>
</comment>
<dbReference type="PROSITE" id="PS52015">
    <property type="entry name" value="TONB_CTD"/>
    <property type="match status" value="1"/>
</dbReference>
<evidence type="ECO:0000256" key="7">
    <source>
        <dbReference type="ARBA" id="ARBA00022927"/>
    </source>
</evidence>
<gene>
    <name evidence="12" type="ORF">KPL78_27795</name>
</gene>
<keyword evidence="5" id="KW-0997">Cell inner membrane</keyword>
<organism evidence="12 13">
    <name type="scientific">Roseomonas alba</name>
    <dbReference type="NCBI Taxonomy" id="2846776"/>
    <lineage>
        <taxon>Bacteria</taxon>
        <taxon>Pseudomonadati</taxon>
        <taxon>Pseudomonadota</taxon>
        <taxon>Alphaproteobacteria</taxon>
        <taxon>Acetobacterales</taxon>
        <taxon>Roseomonadaceae</taxon>
        <taxon>Roseomonas</taxon>
    </lineage>
</organism>
<dbReference type="PANTHER" id="PTHR33446">
    <property type="entry name" value="PROTEIN TONB-RELATED"/>
    <property type="match status" value="1"/>
</dbReference>
<evidence type="ECO:0000259" key="11">
    <source>
        <dbReference type="PROSITE" id="PS52015"/>
    </source>
</evidence>
<keyword evidence="13" id="KW-1185">Reference proteome</keyword>
<evidence type="ECO:0000256" key="1">
    <source>
        <dbReference type="ARBA" id="ARBA00004383"/>
    </source>
</evidence>
<dbReference type="InterPro" id="IPR037682">
    <property type="entry name" value="TonB_C"/>
</dbReference>
<evidence type="ECO:0000256" key="9">
    <source>
        <dbReference type="ARBA" id="ARBA00023136"/>
    </source>
</evidence>
<dbReference type="Proteomes" id="UP001196565">
    <property type="component" value="Unassembled WGS sequence"/>
</dbReference>
<keyword evidence="4" id="KW-1003">Cell membrane</keyword>
<dbReference type="EMBL" id="JAHYBZ010000013">
    <property type="protein sequence ID" value="MBW6401687.1"/>
    <property type="molecule type" value="Genomic_DNA"/>
</dbReference>
<evidence type="ECO:0000313" key="13">
    <source>
        <dbReference type="Proteomes" id="UP001196565"/>
    </source>
</evidence>
<comment type="caution">
    <text evidence="12">The sequence shown here is derived from an EMBL/GenBank/DDBJ whole genome shotgun (WGS) entry which is preliminary data.</text>
</comment>
<feature type="region of interest" description="Disordered" evidence="10">
    <location>
        <begin position="1"/>
        <end position="35"/>
    </location>
</feature>
<keyword evidence="6" id="KW-0812">Transmembrane</keyword>
<evidence type="ECO:0000256" key="4">
    <source>
        <dbReference type="ARBA" id="ARBA00022475"/>
    </source>
</evidence>
<dbReference type="SUPFAM" id="SSF74653">
    <property type="entry name" value="TolA/TonB C-terminal domain"/>
    <property type="match status" value="1"/>
</dbReference>
<dbReference type="NCBIfam" id="TIGR01352">
    <property type="entry name" value="tonB_Cterm"/>
    <property type="match status" value="1"/>
</dbReference>
<dbReference type="RefSeq" id="WP_219766565.1">
    <property type="nucleotide sequence ID" value="NZ_JAHYBZ010000013.1"/>
</dbReference>
<feature type="domain" description="TonB C-terminal" evidence="11">
    <location>
        <begin position="36"/>
        <end position="126"/>
    </location>
</feature>